<evidence type="ECO:0000256" key="3">
    <source>
        <dbReference type="ARBA" id="ARBA00022553"/>
    </source>
</evidence>
<dbReference type="GO" id="GO:0004673">
    <property type="term" value="F:protein histidine kinase activity"/>
    <property type="evidence" value="ECO:0007669"/>
    <property type="project" value="UniProtKB-EC"/>
</dbReference>
<dbReference type="EMBL" id="JBHSZQ010000001">
    <property type="protein sequence ID" value="MFC7124542.1"/>
    <property type="molecule type" value="Genomic_DNA"/>
</dbReference>
<dbReference type="InterPro" id="IPR005467">
    <property type="entry name" value="His_kinase_dom"/>
</dbReference>
<dbReference type="InterPro" id="IPR036890">
    <property type="entry name" value="HATPase_C_sf"/>
</dbReference>
<dbReference type="SMART" id="SM00388">
    <property type="entry name" value="HisKA"/>
    <property type="match status" value="1"/>
</dbReference>
<dbReference type="Gene3D" id="3.30.565.10">
    <property type="entry name" value="Histidine kinase-like ATPase, C-terminal domain"/>
    <property type="match status" value="1"/>
</dbReference>
<dbReference type="PROSITE" id="PS50109">
    <property type="entry name" value="HIS_KIN"/>
    <property type="match status" value="1"/>
</dbReference>
<evidence type="ECO:0000256" key="7">
    <source>
        <dbReference type="SAM" id="Coils"/>
    </source>
</evidence>
<dbReference type="InterPro" id="IPR003594">
    <property type="entry name" value="HATPase_dom"/>
</dbReference>
<dbReference type="InterPro" id="IPR003661">
    <property type="entry name" value="HisK_dim/P_dom"/>
</dbReference>
<accession>A0ABD5X3J4</accession>
<dbReference type="InterPro" id="IPR003018">
    <property type="entry name" value="GAF"/>
</dbReference>
<keyword evidence="3" id="KW-0597">Phosphoprotein</keyword>
<evidence type="ECO:0000256" key="4">
    <source>
        <dbReference type="ARBA" id="ARBA00022679"/>
    </source>
</evidence>
<dbReference type="AlphaFoldDB" id="A0ABD5X3J4"/>
<feature type="domain" description="Histidine kinase" evidence="8">
    <location>
        <begin position="360"/>
        <end position="548"/>
    </location>
</feature>
<dbReference type="PRINTS" id="PR00344">
    <property type="entry name" value="BCTRLSENSOR"/>
</dbReference>
<dbReference type="SUPFAM" id="SSF55781">
    <property type="entry name" value="GAF domain-like"/>
    <property type="match status" value="2"/>
</dbReference>
<dbReference type="Pfam" id="PF02518">
    <property type="entry name" value="HATPase_c"/>
    <property type="match status" value="1"/>
</dbReference>
<keyword evidence="7" id="KW-0175">Coiled coil</keyword>
<dbReference type="Gene3D" id="3.30.450.40">
    <property type="match status" value="2"/>
</dbReference>
<proteinExistence type="predicted"/>
<dbReference type="Pfam" id="PF00512">
    <property type="entry name" value="HisKA"/>
    <property type="match status" value="1"/>
</dbReference>
<reference evidence="9 10" key="1">
    <citation type="journal article" date="2014" name="Int. J. Syst. Evol. Microbiol.">
        <title>Complete genome sequence of Corynebacterium casei LMG S-19264T (=DSM 44701T), isolated from a smear-ripened cheese.</title>
        <authorList>
            <consortium name="US DOE Joint Genome Institute (JGI-PGF)"/>
            <person name="Walter F."/>
            <person name="Albersmeier A."/>
            <person name="Kalinowski J."/>
            <person name="Ruckert C."/>
        </authorList>
    </citation>
    <scope>NUCLEOTIDE SEQUENCE [LARGE SCALE GENOMIC DNA]</scope>
    <source>
        <strain evidence="9 10">CGMCC 4.7215</strain>
    </source>
</reference>
<keyword evidence="4" id="KW-0808">Transferase</keyword>
<evidence type="ECO:0000259" key="8">
    <source>
        <dbReference type="PROSITE" id="PS50109"/>
    </source>
</evidence>
<dbReference type="SMART" id="SM00065">
    <property type="entry name" value="GAF"/>
    <property type="match status" value="1"/>
</dbReference>
<evidence type="ECO:0000256" key="1">
    <source>
        <dbReference type="ARBA" id="ARBA00000085"/>
    </source>
</evidence>
<evidence type="ECO:0000256" key="2">
    <source>
        <dbReference type="ARBA" id="ARBA00012438"/>
    </source>
</evidence>
<sequence>METNKPTDSEETTPTLDSQTLERLYQATNELYAADTIEEGSQQTVSVALDIIGFDRCAITEADEKRGRFNIVAAGGDTSLRAGDSQFALDEGILGAAFAAGESRIDNETNTVDEAVPIDDHIQSALTVPIGDWGMFQALGRETGVFDETDLRLLELLLAPLAATVKRIQRETALKTRTEELRQQNRQIEAIHEVSTEMKRATKADDIYSLFVETVEQVLDIGISTLNTREGDLLKTRAVGSGMSFDNFYTETPLDQYNSLAVDTYTSGETYIIDDLSETEYRVANSTYRSLLSVPLGDWGVFQGATKERAVFDQTDRHLIELLADGADAAMERIDRENELERRAQQLEQQTKQLDQFASRLSHEMRNPLSVLKARTTLARETDDPEHFDHMDRSIRRMSRLIDDMLSLAREGSLDTVTEPVALDQCVKDNWQAVRTLNTNLNLETEARICADKKQLHQLFSNLFRNAIEHAGTDVTVTVGDVSDGFYIEDNGAGIPSENRDEVFATGTSDLPHGTGLGLAVVRRIAEAHGWSLQLSESDTGGARFEFRDVAFTDE</sequence>
<keyword evidence="5 9" id="KW-0418">Kinase</keyword>
<dbReference type="RefSeq" id="WP_267637745.1">
    <property type="nucleotide sequence ID" value="NZ_JAODIY010000010.1"/>
</dbReference>
<dbReference type="PANTHER" id="PTHR43711">
    <property type="entry name" value="TWO-COMPONENT HISTIDINE KINASE"/>
    <property type="match status" value="1"/>
</dbReference>
<dbReference type="SMART" id="SM00387">
    <property type="entry name" value="HATPase_c"/>
    <property type="match status" value="1"/>
</dbReference>
<evidence type="ECO:0000256" key="6">
    <source>
        <dbReference type="ARBA" id="ARBA00023012"/>
    </source>
</evidence>
<dbReference type="SUPFAM" id="SSF55874">
    <property type="entry name" value="ATPase domain of HSP90 chaperone/DNA topoisomerase II/histidine kinase"/>
    <property type="match status" value="1"/>
</dbReference>
<gene>
    <name evidence="9" type="ORF">ACFQJ7_00600</name>
</gene>
<keyword evidence="6" id="KW-0902">Two-component regulatory system</keyword>
<dbReference type="Proteomes" id="UP001596414">
    <property type="component" value="Unassembled WGS sequence"/>
</dbReference>
<protein>
    <recommendedName>
        <fullName evidence="2">histidine kinase</fullName>
        <ecNumber evidence="2">2.7.13.3</ecNumber>
    </recommendedName>
</protein>
<dbReference type="Gene3D" id="1.10.287.130">
    <property type="match status" value="1"/>
</dbReference>
<dbReference type="SUPFAM" id="SSF47384">
    <property type="entry name" value="Homodimeric domain of signal transducing histidine kinase"/>
    <property type="match status" value="1"/>
</dbReference>
<dbReference type="PANTHER" id="PTHR43711:SF1">
    <property type="entry name" value="HISTIDINE KINASE 1"/>
    <property type="match status" value="1"/>
</dbReference>
<name>A0ABD5X3J4_9EURY</name>
<dbReference type="EC" id="2.7.13.3" evidence="2"/>
<feature type="coiled-coil region" evidence="7">
    <location>
        <begin position="330"/>
        <end position="360"/>
    </location>
</feature>
<dbReference type="InterPro" id="IPR029016">
    <property type="entry name" value="GAF-like_dom_sf"/>
</dbReference>
<dbReference type="CDD" id="cd00082">
    <property type="entry name" value="HisKA"/>
    <property type="match status" value="1"/>
</dbReference>
<dbReference type="InterPro" id="IPR004358">
    <property type="entry name" value="Sig_transdc_His_kin-like_C"/>
</dbReference>
<evidence type="ECO:0000256" key="5">
    <source>
        <dbReference type="ARBA" id="ARBA00022777"/>
    </source>
</evidence>
<dbReference type="InterPro" id="IPR050736">
    <property type="entry name" value="Sensor_HK_Regulatory"/>
</dbReference>
<dbReference type="GO" id="GO:0000160">
    <property type="term" value="P:phosphorelay signal transduction system"/>
    <property type="evidence" value="ECO:0007669"/>
    <property type="project" value="UniProtKB-KW"/>
</dbReference>
<comment type="catalytic activity">
    <reaction evidence="1">
        <text>ATP + protein L-histidine = ADP + protein N-phospho-L-histidine.</text>
        <dbReference type="EC" id="2.7.13.3"/>
    </reaction>
</comment>
<dbReference type="Pfam" id="PF13185">
    <property type="entry name" value="GAF_2"/>
    <property type="match status" value="2"/>
</dbReference>
<comment type="caution">
    <text evidence="9">The sequence shown here is derived from an EMBL/GenBank/DDBJ whole genome shotgun (WGS) entry which is preliminary data.</text>
</comment>
<organism evidence="9 10">
    <name type="scientific">Halovenus rubra</name>
    <dbReference type="NCBI Taxonomy" id="869890"/>
    <lineage>
        <taxon>Archaea</taxon>
        <taxon>Methanobacteriati</taxon>
        <taxon>Methanobacteriota</taxon>
        <taxon>Stenosarchaea group</taxon>
        <taxon>Halobacteria</taxon>
        <taxon>Halobacteriales</taxon>
        <taxon>Haloarculaceae</taxon>
        <taxon>Halovenus</taxon>
    </lineage>
</organism>
<dbReference type="InterPro" id="IPR036097">
    <property type="entry name" value="HisK_dim/P_sf"/>
</dbReference>
<evidence type="ECO:0000313" key="10">
    <source>
        <dbReference type="Proteomes" id="UP001596414"/>
    </source>
</evidence>
<evidence type="ECO:0000313" key="9">
    <source>
        <dbReference type="EMBL" id="MFC7124542.1"/>
    </source>
</evidence>
<dbReference type="CDD" id="cd00075">
    <property type="entry name" value="HATPase"/>
    <property type="match status" value="1"/>
</dbReference>